<dbReference type="Pfam" id="PF01541">
    <property type="entry name" value="GIY-YIG"/>
    <property type="match status" value="1"/>
</dbReference>
<sequence>MKQKRYAIVDLETTGGRADRNRIIEVGIVVHDGQRILDTYSSLIDPECYVPYGITQLTGITQEMVEGAPKFYEVARKIVEMTEGAVFVAHNVRFDYSFLRAEFARLGYTYSRKNLCTVRLSRKAFPGLPSYSLGKLIQHFGIAVNDRHRALDDALATAELLGMILGQEENQAEADQMINLGIKESLLPKSFDLEKMHALPEACGVYYLHNAKGEVLYVGKSINIKKRIAEHFADKTEKAGKLQRHVHDVSYELTGSELVALLLESHEIKRLRPPVNRAQRVRKFPYIIHTYEDEAGYICFEAAQVTAAARKQLQVISEYPKLAHARNHLGRVRERFELCARLCRLQPGGAGACFNYHIKQCHGACAGLEEAEAYNERASKARDVLTTVFEEDFLLLDEGRSPGERSVVLVEGGSYRGFGYLEEEVIGGGEQVLRDCIKPYPGNPETTRLIQRYMAKQQVKKIQLRKAEAID</sequence>
<feature type="domain" description="GIY-YIG" evidence="3">
    <location>
        <begin position="201"/>
        <end position="277"/>
    </location>
</feature>
<dbReference type="GO" id="GO:0008408">
    <property type="term" value="F:3'-5' exonuclease activity"/>
    <property type="evidence" value="ECO:0007669"/>
    <property type="project" value="TreeGrafter"/>
</dbReference>
<organism evidence="4 5">
    <name type="scientific">Phaeodactylibacter luteus</name>
    <dbReference type="NCBI Taxonomy" id="1564516"/>
    <lineage>
        <taxon>Bacteria</taxon>
        <taxon>Pseudomonadati</taxon>
        <taxon>Bacteroidota</taxon>
        <taxon>Saprospiria</taxon>
        <taxon>Saprospirales</taxon>
        <taxon>Haliscomenobacteraceae</taxon>
        <taxon>Phaeodactylibacter</taxon>
    </lineage>
</organism>
<dbReference type="RefSeq" id="WP_147167023.1">
    <property type="nucleotide sequence ID" value="NZ_VOOR01000014.1"/>
</dbReference>
<gene>
    <name evidence="4" type="ORF">FRY97_08485</name>
</gene>
<dbReference type="InterPro" id="IPR012337">
    <property type="entry name" value="RNaseH-like_sf"/>
</dbReference>
<dbReference type="CDD" id="cd10434">
    <property type="entry name" value="GIY-YIG_UvrC_Cho"/>
    <property type="match status" value="1"/>
</dbReference>
<dbReference type="PANTHER" id="PTHR30231">
    <property type="entry name" value="DNA POLYMERASE III SUBUNIT EPSILON"/>
    <property type="match status" value="1"/>
</dbReference>
<accession>A0A5C6RMV7</accession>
<dbReference type="InterPro" id="IPR013520">
    <property type="entry name" value="Ribonucl_H"/>
</dbReference>
<comment type="function">
    <text evidence="1">DNA polymerase III is a complex, multichain enzyme responsible for most of the replicative synthesis in bacteria. The epsilon subunit contain the editing function and is a proofreading 3'-5' exonuclease.</text>
</comment>
<evidence type="ECO:0000259" key="3">
    <source>
        <dbReference type="PROSITE" id="PS50164"/>
    </source>
</evidence>
<evidence type="ECO:0000256" key="1">
    <source>
        <dbReference type="ARBA" id="ARBA00025483"/>
    </source>
</evidence>
<dbReference type="GO" id="GO:0003677">
    <property type="term" value="F:DNA binding"/>
    <property type="evidence" value="ECO:0007669"/>
    <property type="project" value="InterPro"/>
</dbReference>
<evidence type="ECO:0000313" key="4">
    <source>
        <dbReference type="EMBL" id="TXB63553.1"/>
    </source>
</evidence>
<keyword evidence="5" id="KW-1185">Reference proteome</keyword>
<protein>
    <submittedName>
        <fullName evidence="4">DNA polymerase III subunit epsilon</fullName>
    </submittedName>
</protein>
<dbReference type="SUPFAM" id="SSF53098">
    <property type="entry name" value="Ribonuclease H-like"/>
    <property type="match status" value="1"/>
</dbReference>
<dbReference type="NCBIfam" id="TIGR00573">
    <property type="entry name" value="dnaq"/>
    <property type="match status" value="1"/>
</dbReference>
<dbReference type="InterPro" id="IPR035901">
    <property type="entry name" value="GIY-YIG_endonuc_sf"/>
</dbReference>
<dbReference type="AlphaFoldDB" id="A0A5C6RMV7"/>
<evidence type="ECO:0000313" key="5">
    <source>
        <dbReference type="Proteomes" id="UP000321580"/>
    </source>
</evidence>
<dbReference type="GO" id="GO:0005829">
    <property type="term" value="C:cytosol"/>
    <property type="evidence" value="ECO:0007669"/>
    <property type="project" value="TreeGrafter"/>
</dbReference>
<dbReference type="EMBL" id="VOOR01000014">
    <property type="protein sequence ID" value="TXB63553.1"/>
    <property type="molecule type" value="Genomic_DNA"/>
</dbReference>
<dbReference type="InterPro" id="IPR000305">
    <property type="entry name" value="GIY-YIG_endonuc"/>
</dbReference>
<dbReference type="PANTHER" id="PTHR30231:SF41">
    <property type="entry name" value="DNA POLYMERASE III SUBUNIT EPSILON"/>
    <property type="match status" value="1"/>
</dbReference>
<dbReference type="Pfam" id="PF00929">
    <property type="entry name" value="RNase_T"/>
    <property type="match status" value="1"/>
</dbReference>
<dbReference type="SMART" id="SM00465">
    <property type="entry name" value="GIYc"/>
    <property type="match status" value="1"/>
</dbReference>
<dbReference type="PROSITE" id="PS50164">
    <property type="entry name" value="GIY_YIG"/>
    <property type="match status" value="1"/>
</dbReference>
<dbReference type="GO" id="GO:0006289">
    <property type="term" value="P:nucleotide-excision repair"/>
    <property type="evidence" value="ECO:0007669"/>
    <property type="project" value="InterPro"/>
</dbReference>
<reference evidence="4 5" key="1">
    <citation type="submission" date="2019-08" db="EMBL/GenBank/DDBJ databases">
        <title>Genome of Phaeodactylibacter luteus.</title>
        <authorList>
            <person name="Bowman J.P."/>
        </authorList>
    </citation>
    <scope>NUCLEOTIDE SEQUENCE [LARGE SCALE GENOMIC DNA]</scope>
    <source>
        <strain evidence="4 5">KCTC 42180</strain>
    </source>
</reference>
<name>A0A5C6RMV7_9BACT</name>
<comment type="caution">
    <text evidence="4">The sequence shown here is derived from an EMBL/GenBank/DDBJ whole genome shotgun (WGS) entry which is preliminary data.</text>
</comment>
<evidence type="ECO:0000256" key="2">
    <source>
        <dbReference type="ARBA" id="ARBA00026073"/>
    </source>
</evidence>
<dbReference type="FunFam" id="3.30.420.10:FF:000045">
    <property type="entry name" value="3'-5' exonuclease DinG"/>
    <property type="match status" value="1"/>
</dbReference>
<dbReference type="CDD" id="cd06127">
    <property type="entry name" value="DEDDh"/>
    <property type="match status" value="1"/>
</dbReference>
<dbReference type="OrthoDB" id="9803913at2"/>
<proteinExistence type="predicted"/>
<dbReference type="SMART" id="SM00479">
    <property type="entry name" value="EXOIII"/>
    <property type="match status" value="1"/>
</dbReference>
<dbReference type="InterPro" id="IPR006054">
    <property type="entry name" value="DnaQ"/>
</dbReference>
<dbReference type="InterPro" id="IPR047296">
    <property type="entry name" value="GIY-YIG_UvrC_Cho"/>
</dbReference>
<dbReference type="Gene3D" id="3.40.1440.10">
    <property type="entry name" value="GIY-YIG endonuclease"/>
    <property type="match status" value="1"/>
</dbReference>
<dbReference type="GO" id="GO:0045004">
    <property type="term" value="P:DNA replication proofreading"/>
    <property type="evidence" value="ECO:0007669"/>
    <property type="project" value="TreeGrafter"/>
</dbReference>
<comment type="subunit">
    <text evidence="2">DNA polymerase III contains a core (composed of alpha, epsilon and theta chains) that associates with a tau subunit. This core dimerizes to form the POLIII' complex. PolIII' associates with the gamma complex (composed of gamma, delta, delta', psi and chi chains) and with the beta chain to form the complete DNA polymerase III complex.</text>
</comment>
<dbReference type="Proteomes" id="UP000321580">
    <property type="component" value="Unassembled WGS sequence"/>
</dbReference>
<dbReference type="Gene3D" id="3.30.420.10">
    <property type="entry name" value="Ribonuclease H-like superfamily/Ribonuclease H"/>
    <property type="match status" value="1"/>
</dbReference>
<dbReference type="InterPro" id="IPR036397">
    <property type="entry name" value="RNaseH_sf"/>
</dbReference>
<dbReference type="GO" id="GO:0003887">
    <property type="term" value="F:DNA-directed DNA polymerase activity"/>
    <property type="evidence" value="ECO:0007669"/>
    <property type="project" value="InterPro"/>
</dbReference>
<dbReference type="SUPFAM" id="SSF82771">
    <property type="entry name" value="GIY-YIG endonuclease"/>
    <property type="match status" value="1"/>
</dbReference>